<dbReference type="PANTHER" id="PTHR47074:SF75">
    <property type="entry name" value="RNASE H TYPE-1 DOMAIN-CONTAINING PROTEIN"/>
    <property type="match status" value="1"/>
</dbReference>
<name>A0AAD9TLI6_9ROSI</name>
<protein>
    <recommendedName>
        <fullName evidence="3">RNase H type-1 domain-containing protein</fullName>
    </recommendedName>
</protein>
<dbReference type="PANTHER" id="PTHR47074">
    <property type="entry name" value="BNAC02G40300D PROTEIN"/>
    <property type="match status" value="1"/>
</dbReference>
<proteinExistence type="predicted"/>
<evidence type="ECO:0000313" key="1">
    <source>
        <dbReference type="EMBL" id="KAK2638001.1"/>
    </source>
</evidence>
<evidence type="ECO:0000313" key="2">
    <source>
        <dbReference type="Proteomes" id="UP001280121"/>
    </source>
</evidence>
<dbReference type="EMBL" id="JANJYI010000008">
    <property type="protein sequence ID" value="KAK2638001.1"/>
    <property type="molecule type" value="Genomic_DNA"/>
</dbReference>
<organism evidence="1 2">
    <name type="scientific">Dipteronia dyeriana</name>
    <dbReference type="NCBI Taxonomy" id="168575"/>
    <lineage>
        <taxon>Eukaryota</taxon>
        <taxon>Viridiplantae</taxon>
        <taxon>Streptophyta</taxon>
        <taxon>Embryophyta</taxon>
        <taxon>Tracheophyta</taxon>
        <taxon>Spermatophyta</taxon>
        <taxon>Magnoliopsida</taxon>
        <taxon>eudicotyledons</taxon>
        <taxon>Gunneridae</taxon>
        <taxon>Pentapetalae</taxon>
        <taxon>rosids</taxon>
        <taxon>malvids</taxon>
        <taxon>Sapindales</taxon>
        <taxon>Sapindaceae</taxon>
        <taxon>Hippocastanoideae</taxon>
        <taxon>Acereae</taxon>
        <taxon>Dipteronia</taxon>
    </lineage>
</organism>
<dbReference type="Proteomes" id="UP001280121">
    <property type="component" value="Unassembled WGS sequence"/>
</dbReference>
<keyword evidence="2" id="KW-1185">Reference proteome</keyword>
<comment type="caution">
    <text evidence="1">The sequence shown here is derived from an EMBL/GenBank/DDBJ whole genome shotgun (WGS) entry which is preliminary data.</text>
</comment>
<sequence length="157" mass="17748">MSVPFSDHVRVLWKTTIHNVVWSVWLARNQWIFESKTMDFRSALSLIWRAVSDTNRLEIECMCNCVNDILILRRFDLRGRPVRASVIRIVIWSHPAPGCTKVNTDGVTLSSPGAGGYGGIFRNCRAFVKGCFVVSLDHVFAFETELLAASIAIDFAW</sequence>
<gene>
    <name evidence="1" type="ORF">Ddye_025796</name>
</gene>
<dbReference type="AlphaFoldDB" id="A0AAD9TLI6"/>
<reference evidence="1" key="1">
    <citation type="journal article" date="2023" name="Plant J.">
        <title>Genome sequences and population genomics provide insights into the demographic history, inbreeding, and mutation load of two 'living fossil' tree species of Dipteronia.</title>
        <authorList>
            <person name="Feng Y."/>
            <person name="Comes H.P."/>
            <person name="Chen J."/>
            <person name="Zhu S."/>
            <person name="Lu R."/>
            <person name="Zhang X."/>
            <person name="Li P."/>
            <person name="Qiu J."/>
            <person name="Olsen K.M."/>
            <person name="Qiu Y."/>
        </authorList>
    </citation>
    <scope>NUCLEOTIDE SEQUENCE</scope>
    <source>
        <strain evidence="1">KIB01</strain>
    </source>
</reference>
<dbReference type="InterPro" id="IPR052929">
    <property type="entry name" value="RNase_H-like_EbsB-rel"/>
</dbReference>
<accession>A0AAD9TLI6</accession>
<evidence type="ECO:0008006" key="3">
    <source>
        <dbReference type="Google" id="ProtNLM"/>
    </source>
</evidence>